<keyword evidence="6" id="KW-0408">Iron</keyword>
<dbReference type="SMART" id="SM00926">
    <property type="entry name" value="Molybdop_Fe4S4"/>
    <property type="match status" value="1"/>
</dbReference>
<keyword evidence="4" id="KW-0479">Metal-binding</keyword>
<dbReference type="InterPro" id="IPR009010">
    <property type="entry name" value="Asp_de-COase-like_dom_sf"/>
</dbReference>
<dbReference type="PANTHER" id="PTHR43742:SF6">
    <property type="entry name" value="OXIDOREDUCTASE YYAE-RELATED"/>
    <property type="match status" value="1"/>
</dbReference>
<evidence type="ECO:0000256" key="2">
    <source>
        <dbReference type="ARBA" id="ARBA00010312"/>
    </source>
</evidence>
<dbReference type="Gene3D" id="3.40.50.740">
    <property type="match status" value="1"/>
</dbReference>
<name>A0ABT2TCC7_9FIRM</name>
<dbReference type="InterPro" id="IPR006656">
    <property type="entry name" value="Mopterin_OxRdtase"/>
</dbReference>
<evidence type="ECO:0000313" key="10">
    <source>
        <dbReference type="Proteomes" id="UP001652394"/>
    </source>
</evidence>
<dbReference type="Pfam" id="PF01568">
    <property type="entry name" value="Molydop_binding"/>
    <property type="match status" value="1"/>
</dbReference>
<dbReference type="Pfam" id="PF00384">
    <property type="entry name" value="Molybdopterin"/>
    <property type="match status" value="1"/>
</dbReference>
<dbReference type="InterPro" id="IPR006655">
    <property type="entry name" value="Mopterin_OxRdtase_prok_CS"/>
</dbReference>
<gene>
    <name evidence="9" type="ORF">OCV51_09770</name>
</gene>
<comment type="caution">
    <text evidence="9">The sequence shown here is derived from an EMBL/GenBank/DDBJ whole genome shotgun (WGS) entry which is preliminary data.</text>
</comment>
<dbReference type="PANTHER" id="PTHR43742">
    <property type="entry name" value="TRIMETHYLAMINE-N-OXIDE REDUCTASE"/>
    <property type="match status" value="1"/>
</dbReference>
<evidence type="ECO:0000313" key="9">
    <source>
        <dbReference type="EMBL" id="MCU6747933.1"/>
    </source>
</evidence>
<dbReference type="Gene3D" id="2.20.25.90">
    <property type="entry name" value="ADC-like domains"/>
    <property type="match status" value="1"/>
</dbReference>
<proteinExistence type="inferred from homology"/>
<dbReference type="SUPFAM" id="SSF53706">
    <property type="entry name" value="Formate dehydrogenase/DMSO reductase, domains 1-3"/>
    <property type="match status" value="1"/>
</dbReference>
<dbReference type="Pfam" id="PF04879">
    <property type="entry name" value="Molybdop_Fe4S4"/>
    <property type="match status" value="1"/>
</dbReference>
<accession>A0ABT2TCC7</accession>
<dbReference type="PROSITE" id="PS00490">
    <property type="entry name" value="MOLYBDOPTERIN_PROK_2"/>
    <property type="match status" value="1"/>
</dbReference>
<dbReference type="SUPFAM" id="SSF50692">
    <property type="entry name" value="ADC-like"/>
    <property type="match status" value="1"/>
</dbReference>
<keyword evidence="7" id="KW-0411">Iron-sulfur</keyword>
<evidence type="ECO:0000256" key="5">
    <source>
        <dbReference type="ARBA" id="ARBA00023002"/>
    </source>
</evidence>
<evidence type="ECO:0000256" key="7">
    <source>
        <dbReference type="ARBA" id="ARBA00023014"/>
    </source>
</evidence>
<keyword evidence="3" id="KW-0500">Molybdenum</keyword>
<dbReference type="Gene3D" id="2.40.40.20">
    <property type="match status" value="1"/>
</dbReference>
<dbReference type="RefSeq" id="WP_059068242.1">
    <property type="nucleotide sequence ID" value="NZ_JAOQJX010000014.1"/>
</dbReference>
<comment type="cofactor">
    <cofactor evidence="1">
        <name>Mo-bis(molybdopterin guanine dinucleotide)</name>
        <dbReference type="ChEBI" id="CHEBI:60539"/>
    </cofactor>
</comment>
<feature type="domain" description="4Fe-4S Mo/W bis-MGD-type" evidence="8">
    <location>
        <begin position="19"/>
        <end position="77"/>
    </location>
</feature>
<dbReference type="EMBL" id="JAOQJX010000014">
    <property type="protein sequence ID" value="MCU6747933.1"/>
    <property type="molecule type" value="Genomic_DNA"/>
</dbReference>
<dbReference type="InterPro" id="IPR006963">
    <property type="entry name" value="Mopterin_OxRdtase_4Fe-4S_dom"/>
</dbReference>
<dbReference type="PROSITE" id="PS51669">
    <property type="entry name" value="4FE4S_MOW_BIS_MGD"/>
    <property type="match status" value="1"/>
</dbReference>
<organism evidence="9 10">
    <name type="scientific">Faecalicatena acetigenes</name>
    <dbReference type="NCBI Taxonomy" id="2981790"/>
    <lineage>
        <taxon>Bacteria</taxon>
        <taxon>Bacillati</taxon>
        <taxon>Bacillota</taxon>
        <taxon>Clostridia</taxon>
        <taxon>Lachnospirales</taxon>
        <taxon>Lachnospiraceae</taxon>
        <taxon>Faecalicatena</taxon>
    </lineage>
</organism>
<reference evidence="9 10" key="1">
    <citation type="journal article" date="2021" name="ISME Commun">
        <title>Automated analysis of genomic sequences facilitates high-throughput and comprehensive description of bacteria.</title>
        <authorList>
            <person name="Hitch T.C.A."/>
        </authorList>
    </citation>
    <scope>NUCLEOTIDE SEQUENCE [LARGE SCALE GENOMIC DNA]</scope>
    <source>
        <strain evidence="9 10">H2_18</strain>
    </source>
</reference>
<dbReference type="Proteomes" id="UP001652394">
    <property type="component" value="Unassembled WGS sequence"/>
</dbReference>
<protein>
    <submittedName>
        <fullName evidence="9">Molybdopterin-dependent oxidoreductase</fullName>
    </submittedName>
</protein>
<evidence type="ECO:0000256" key="6">
    <source>
        <dbReference type="ARBA" id="ARBA00023004"/>
    </source>
</evidence>
<keyword evidence="10" id="KW-1185">Reference proteome</keyword>
<comment type="similarity">
    <text evidence="2">Belongs to the prokaryotic molybdopterin-containing oxidoreductase family.</text>
</comment>
<evidence type="ECO:0000256" key="1">
    <source>
        <dbReference type="ARBA" id="ARBA00001942"/>
    </source>
</evidence>
<evidence type="ECO:0000259" key="8">
    <source>
        <dbReference type="PROSITE" id="PS51669"/>
    </source>
</evidence>
<evidence type="ECO:0000256" key="3">
    <source>
        <dbReference type="ARBA" id="ARBA00022505"/>
    </source>
</evidence>
<dbReference type="InterPro" id="IPR050612">
    <property type="entry name" value="Prok_Mopterin_Oxidored"/>
</dbReference>
<evidence type="ECO:0000256" key="4">
    <source>
        <dbReference type="ARBA" id="ARBA00022723"/>
    </source>
</evidence>
<keyword evidence="5" id="KW-0560">Oxidoreductase</keyword>
<dbReference type="Gene3D" id="3.40.228.10">
    <property type="entry name" value="Dimethylsulfoxide Reductase, domain 2"/>
    <property type="match status" value="1"/>
</dbReference>
<sequence>MPDINKLTKAKIPCEGNGIEVKRTLCDICCPGMHCGVDAYVKDGKIIKLEGTKEHPRNHGLLCTKGAAGRQYVYREDRIKTPLRRIGERGEGKFEPITWEKAYRIVADELLKVKKEYGADSVAFFSGYTKWYRQYLHRFAYSFGSINYGTECSTCFKASEMAWEATVGLNSDPDMENSNVILGFALNGFHSRYLVAPRLLRLKEQGKKFIIIDPRKTPATQKLADIHLQIKPGTDGALALGMANLIIENDWHDKEYIEKYTYGFEEYAKYVKQFTLERTAEITGLRKEDIYEATKMYATNGPASITETSCSLTHHINGFQNYRAMICLNGLTGNFDRPGGQIPEKSTFYDMPAGFDMYEHEYYLDVQPDRKSKAIGCTKYPLWCKFMDEFQAMDMSRQILEGTPYPIKALYGAGMNAKMFPDTKKMYEALKALDFFVDVDLFMTDTAKYADIVLPACTSYERGEFKAYIGGYATFTKPVIEPLYESKSDVQILKELADVMELDDKLLREGYEAEINYMIRDLSITIEDMKASDLPIKVPEARDVVPGEFTTNGMNTASGKFEFYSNYIAEFKEQGLSPIPTYRPTLDDEGMDEKEYPYILVTGSRIPNAIHSRLHNVPWTRSLRPDPMVDINAEDAKELGVEKGDLVEIETITGKIRVKVNPSVKIRKGDVQMFHGYGEANANDLIGSTHTDPYSGYPGFKSSRCKLTPVRAQEA</sequence>
<dbReference type="InterPro" id="IPR006657">
    <property type="entry name" value="MoPterin_dinucl-bd_dom"/>
</dbReference>